<sequence length="192" mass="21966">MNIPPSMPPYFQWIVDKRLAICAHPFHASHIRYILEQRIQTVISINDTYNSGLPNHTRGELQVQNLYIPDGSAPNMQQCQQFVQRMAIARQRGEGVVVECTRGKGASGVLVGCYLMALWQVQPDYIVNHLRLIRPITIETTAQEQQLIEFHKLLEPSQRHFYAEVDQPHSWDIDTSYLQTTPLATTNQLSLA</sequence>
<organism evidence="3 6">
    <name type="scientific">Adineta steineri</name>
    <dbReference type="NCBI Taxonomy" id="433720"/>
    <lineage>
        <taxon>Eukaryota</taxon>
        <taxon>Metazoa</taxon>
        <taxon>Spiralia</taxon>
        <taxon>Gnathifera</taxon>
        <taxon>Rotifera</taxon>
        <taxon>Eurotatoria</taxon>
        <taxon>Bdelloidea</taxon>
        <taxon>Adinetida</taxon>
        <taxon>Adinetidae</taxon>
        <taxon>Adineta</taxon>
    </lineage>
</organism>
<evidence type="ECO:0000313" key="3">
    <source>
        <dbReference type="EMBL" id="CAF0734340.1"/>
    </source>
</evidence>
<dbReference type="EMBL" id="CAJNOI010004453">
    <property type="protein sequence ID" value="CAF1545689.1"/>
    <property type="molecule type" value="Genomic_DNA"/>
</dbReference>
<dbReference type="InterPro" id="IPR000387">
    <property type="entry name" value="Tyr_Pase_dom"/>
</dbReference>
<proteinExistence type="predicted"/>
<dbReference type="Proteomes" id="UP000663877">
    <property type="component" value="Unassembled WGS sequence"/>
</dbReference>
<feature type="domain" description="Tyrosine specific protein phosphatases" evidence="2">
    <location>
        <begin position="80"/>
        <end position="145"/>
    </location>
</feature>
<keyword evidence="6" id="KW-1185">Reference proteome</keyword>
<dbReference type="InterPro" id="IPR050561">
    <property type="entry name" value="PTP"/>
</dbReference>
<name>A0A813NJ88_9BILA</name>
<dbReference type="EMBL" id="CAJNOM010004846">
    <property type="protein sequence ID" value="CAF1659237.1"/>
    <property type="molecule type" value="Genomic_DNA"/>
</dbReference>
<dbReference type="InterPro" id="IPR029021">
    <property type="entry name" value="Prot-tyrosine_phosphatase-like"/>
</dbReference>
<evidence type="ECO:0000259" key="2">
    <source>
        <dbReference type="PROSITE" id="PS50056"/>
    </source>
</evidence>
<dbReference type="InterPro" id="IPR057023">
    <property type="entry name" value="PTP-SAK"/>
</dbReference>
<dbReference type="OrthoDB" id="19045at2759"/>
<keyword evidence="1" id="KW-0378">Hydrolase</keyword>
<protein>
    <recommendedName>
        <fullName evidence="2">Tyrosine specific protein phosphatases domain-containing protein</fullName>
    </recommendedName>
</protein>
<dbReference type="Gene3D" id="3.90.190.10">
    <property type="entry name" value="Protein tyrosine phosphatase superfamily"/>
    <property type="match status" value="1"/>
</dbReference>
<evidence type="ECO:0000313" key="5">
    <source>
        <dbReference type="EMBL" id="CAF1659237.1"/>
    </source>
</evidence>
<dbReference type="PROSITE" id="PS50056">
    <property type="entry name" value="TYR_PHOSPHATASE_2"/>
    <property type="match status" value="1"/>
</dbReference>
<dbReference type="SUPFAM" id="SSF52799">
    <property type="entry name" value="(Phosphotyrosine protein) phosphatases II"/>
    <property type="match status" value="1"/>
</dbReference>
<evidence type="ECO:0000256" key="1">
    <source>
        <dbReference type="ARBA" id="ARBA00022801"/>
    </source>
</evidence>
<comment type="caution">
    <text evidence="3">The sequence shown here is derived from an EMBL/GenBank/DDBJ whole genome shotgun (WGS) entry which is preliminary data.</text>
</comment>
<dbReference type="PANTHER" id="PTHR23339">
    <property type="entry name" value="TYROSINE SPECIFIC PROTEIN PHOSPHATASE AND DUAL SPECIFICITY PROTEIN PHOSPHATASE"/>
    <property type="match status" value="1"/>
</dbReference>
<dbReference type="EMBL" id="CAJNOM010000002">
    <property type="protein sequence ID" value="CAF0734340.1"/>
    <property type="molecule type" value="Genomic_DNA"/>
</dbReference>
<accession>A0A813NJ88</accession>
<dbReference type="Proteomes" id="UP000663832">
    <property type="component" value="Unassembled WGS sequence"/>
</dbReference>
<evidence type="ECO:0000313" key="4">
    <source>
        <dbReference type="EMBL" id="CAF1545689.1"/>
    </source>
</evidence>
<evidence type="ECO:0000313" key="6">
    <source>
        <dbReference type="Proteomes" id="UP000663832"/>
    </source>
</evidence>
<gene>
    <name evidence="4" type="ORF">BJG266_LOCUS45873</name>
    <name evidence="3" type="ORF">QVE165_LOCUS485</name>
    <name evidence="5" type="ORF">QVE165_LOCUS62903</name>
</gene>
<reference evidence="3" key="1">
    <citation type="submission" date="2021-02" db="EMBL/GenBank/DDBJ databases">
        <authorList>
            <person name="Nowell W R."/>
        </authorList>
    </citation>
    <scope>NUCLEOTIDE SEQUENCE</scope>
</reference>
<dbReference type="Pfam" id="PF22784">
    <property type="entry name" value="PTP-SAK"/>
    <property type="match status" value="1"/>
</dbReference>
<dbReference type="GO" id="GO:0016791">
    <property type="term" value="F:phosphatase activity"/>
    <property type="evidence" value="ECO:0007669"/>
    <property type="project" value="UniProtKB-ARBA"/>
</dbReference>
<dbReference type="AlphaFoldDB" id="A0A813NJ88"/>